<accession>A0AAV4XUX3</accession>
<evidence type="ECO:0000313" key="2">
    <source>
        <dbReference type="EMBL" id="GIY98544.1"/>
    </source>
</evidence>
<dbReference type="AlphaFoldDB" id="A0AAV4XUX3"/>
<dbReference type="EMBL" id="BPLR01000933">
    <property type="protein sequence ID" value="GIY98544.1"/>
    <property type="molecule type" value="Genomic_DNA"/>
</dbReference>
<evidence type="ECO:0000313" key="3">
    <source>
        <dbReference type="Proteomes" id="UP001054945"/>
    </source>
</evidence>
<evidence type="ECO:0000256" key="1">
    <source>
        <dbReference type="SAM" id="MobiDB-lite"/>
    </source>
</evidence>
<organism evidence="2 3">
    <name type="scientific">Caerostris extrusa</name>
    <name type="common">Bark spider</name>
    <name type="synonym">Caerostris bankana</name>
    <dbReference type="NCBI Taxonomy" id="172846"/>
    <lineage>
        <taxon>Eukaryota</taxon>
        <taxon>Metazoa</taxon>
        <taxon>Ecdysozoa</taxon>
        <taxon>Arthropoda</taxon>
        <taxon>Chelicerata</taxon>
        <taxon>Arachnida</taxon>
        <taxon>Araneae</taxon>
        <taxon>Araneomorphae</taxon>
        <taxon>Entelegynae</taxon>
        <taxon>Araneoidea</taxon>
        <taxon>Araneidae</taxon>
        <taxon>Caerostris</taxon>
    </lineage>
</organism>
<protein>
    <submittedName>
        <fullName evidence="2">Uncharacterized protein</fullName>
    </submittedName>
</protein>
<gene>
    <name evidence="2" type="ORF">CEXT_216901</name>
</gene>
<name>A0AAV4XUX3_CAEEX</name>
<keyword evidence="3" id="KW-1185">Reference proteome</keyword>
<proteinExistence type="predicted"/>
<sequence length="79" mass="8662">MMSSSAPPPQKCTDSRMAHRQTSRGDSIDFGRKKRTALAFVGGSCGQDVLLIEANLSHPSKIVSRSCHFCFDKLLICFS</sequence>
<dbReference type="Proteomes" id="UP001054945">
    <property type="component" value="Unassembled WGS sequence"/>
</dbReference>
<comment type="caution">
    <text evidence="2">The sequence shown here is derived from an EMBL/GenBank/DDBJ whole genome shotgun (WGS) entry which is preliminary data.</text>
</comment>
<feature type="region of interest" description="Disordered" evidence="1">
    <location>
        <begin position="1"/>
        <end position="30"/>
    </location>
</feature>
<feature type="compositionally biased region" description="Pro residues" evidence="1">
    <location>
        <begin position="1"/>
        <end position="10"/>
    </location>
</feature>
<reference evidence="2 3" key="1">
    <citation type="submission" date="2021-06" db="EMBL/GenBank/DDBJ databases">
        <title>Caerostris extrusa draft genome.</title>
        <authorList>
            <person name="Kono N."/>
            <person name="Arakawa K."/>
        </authorList>
    </citation>
    <scope>NUCLEOTIDE SEQUENCE [LARGE SCALE GENOMIC DNA]</scope>
</reference>